<dbReference type="GO" id="GO:0004693">
    <property type="term" value="F:cyclin-dependent protein serine/threonine kinase activity"/>
    <property type="evidence" value="ECO:0007669"/>
    <property type="project" value="UniProtKB-EC"/>
</dbReference>
<gene>
    <name evidence="11" type="ORF">DAPPUDRAFT_70014</name>
</gene>
<evidence type="ECO:0000256" key="7">
    <source>
        <dbReference type="ARBA" id="ARBA00047811"/>
    </source>
</evidence>
<keyword evidence="5" id="KW-0418">Kinase</keyword>
<keyword evidence="6 9" id="KW-0067">ATP-binding</keyword>
<dbReference type="eggNOG" id="KOG0593">
    <property type="taxonomic scope" value="Eukaryota"/>
</dbReference>
<keyword evidence="3" id="KW-0808">Transferase</keyword>
<comment type="catalytic activity">
    <reaction evidence="8">
        <text>L-seryl-[protein] + ATP = O-phospho-L-seryl-[protein] + ADP + H(+)</text>
        <dbReference type="Rhea" id="RHEA:17989"/>
        <dbReference type="Rhea" id="RHEA-COMP:9863"/>
        <dbReference type="Rhea" id="RHEA-COMP:11604"/>
        <dbReference type="ChEBI" id="CHEBI:15378"/>
        <dbReference type="ChEBI" id="CHEBI:29999"/>
        <dbReference type="ChEBI" id="CHEBI:30616"/>
        <dbReference type="ChEBI" id="CHEBI:83421"/>
        <dbReference type="ChEBI" id="CHEBI:456216"/>
        <dbReference type="EC" id="2.7.11.22"/>
    </reaction>
</comment>
<comment type="catalytic activity">
    <reaction evidence="7">
        <text>L-threonyl-[protein] + ATP = O-phospho-L-threonyl-[protein] + ADP + H(+)</text>
        <dbReference type="Rhea" id="RHEA:46608"/>
        <dbReference type="Rhea" id="RHEA-COMP:11060"/>
        <dbReference type="Rhea" id="RHEA-COMP:11605"/>
        <dbReference type="ChEBI" id="CHEBI:15378"/>
        <dbReference type="ChEBI" id="CHEBI:30013"/>
        <dbReference type="ChEBI" id="CHEBI:30616"/>
        <dbReference type="ChEBI" id="CHEBI:61977"/>
        <dbReference type="ChEBI" id="CHEBI:456216"/>
        <dbReference type="EC" id="2.7.11.22"/>
    </reaction>
</comment>
<dbReference type="OrthoDB" id="548217at2759"/>
<dbReference type="Pfam" id="PF00069">
    <property type="entry name" value="Pkinase"/>
    <property type="match status" value="1"/>
</dbReference>
<keyword evidence="12" id="KW-1185">Reference proteome</keyword>
<evidence type="ECO:0000256" key="6">
    <source>
        <dbReference type="ARBA" id="ARBA00022840"/>
    </source>
</evidence>
<evidence type="ECO:0000256" key="2">
    <source>
        <dbReference type="ARBA" id="ARBA00022527"/>
    </source>
</evidence>
<evidence type="ECO:0000256" key="5">
    <source>
        <dbReference type="ARBA" id="ARBA00022777"/>
    </source>
</evidence>
<dbReference type="EMBL" id="GL734846">
    <property type="protein sequence ID" value="EFX61272.1"/>
    <property type="molecule type" value="Genomic_DNA"/>
</dbReference>
<feature type="binding site" evidence="9">
    <location>
        <position position="28"/>
    </location>
    <ligand>
        <name>ATP</name>
        <dbReference type="ChEBI" id="CHEBI:30616"/>
    </ligand>
</feature>
<sequence>LSAIGEGAYGVVLKCRDIESSCFVAIKKFKECDEEEHTKKTTMREVKILKMTGHPNIVELKEAFRKKGIVYLVFEYLENNLLEVL</sequence>
<dbReference type="SUPFAM" id="SSF56112">
    <property type="entry name" value="Protein kinase-like (PK-like)"/>
    <property type="match status" value="1"/>
</dbReference>
<evidence type="ECO:0000256" key="1">
    <source>
        <dbReference type="ARBA" id="ARBA00012425"/>
    </source>
</evidence>
<reference evidence="11 12" key="1">
    <citation type="journal article" date="2011" name="Science">
        <title>The ecoresponsive genome of Daphnia pulex.</title>
        <authorList>
            <person name="Colbourne J.K."/>
            <person name="Pfrender M.E."/>
            <person name="Gilbert D."/>
            <person name="Thomas W.K."/>
            <person name="Tucker A."/>
            <person name="Oakley T.H."/>
            <person name="Tokishita S."/>
            <person name="Aerts A."/>
            <person name="Arnold G.J."/>
            <person name="Basu M.K."/>
            <person name="Bauer D.J."/>
            <person name="Caceres C.E."/>
            <person name="Carmel L."/>
            <person name="Casola C."/>
            <person name="Choi J.H."/>
            <person name="Detter J.C."/>
            <person name="Dong Q."/>
            <person name="Dusheyko S."/>
            <person name="Eads B.D."/>
            <person name="Frohlich T."/>
            <person name="Geiler-Samerotte K.A."/>
            <person name="Gerlach D."/>
            <person name="Hatcher P."/>
            <person name="Jogdeo S."/>
            <person name="Krijgsveld J."/>
            <person name="Kriventseva E.V."/>
            <person name="Kultz D."/>
            <person name="Laforsch C."/>
            <person name="Lindquist E."/>
            <person name="Lopez J."/>
            <person name="Manak J.R."/>
            <person name="Muller J."/>
            <person name="Pangilinan J."/>
            <person name="Patwardhan R.P."/>
            <person name="Pitluck S."/>
            <person name="Pritham E.J."/>
            <person name="Rechtsteiner A."/>
            <person name="Rho M."/>
            <person name="Rogozin I.B."/>
            <person name="Sakarya O."/>
            <person name="Salamov A."/>
            <person name="Schaack S."/>
            <person name="Shapiro H."/>
            <person name="Shiga Y."/>
            <person name="Skalitzky C."/>
            <person name="Smith Z."/>
            <person name="Souvorov A."/>
            <person name="Sung W."/>
            <person name="Tang Z."/>
            <person name="Tsuchiya D."/>
            <person name="Tu H."/>
            <person name="Vos H."/>
            <person name="Wang M."/>
            <person name="Wolf Y.I."/>
            <person name="Yamagata H."/>
            <person name="Yamada T."/>
            <person name="Ye Y."/>
            <person name="Shaw J.R."/>
            <person name="Andrews J."/>
            <person name="Crease T.J."/>
            <person name="Tang H."/>
            <person name="Lucas S.M."/>
            <person name="Robertson H.M."/>
            <person name="Bork P."/>
            <person name="Koonin E.V."/>
            <person name="Zdobnov E.M."/>
            <person name="Grigoriev I.V."/>
            <person name="Lynch M."/>
            <person name="Boore J.L."/>
        </authorList>
    </citation>
    <scope>NUCLEOTIDE SEQUENCE [LARGE SCALE GENOMIC DNA]</scope>
</reference>
<feature type="domain" description="Protein kinase" evidence="10">
    <location>
        <begin position="1"/>
        <end position="85"/>
    </location>
</feature>
<dbReference type="Gene3D" id="3.30.200.20">
    <property type="entry name" value="Phosphorylase Kinase, domain 1"/>
    <property type="match status" value="1"/>
</dbReference>
<proteinExistence type="predicted"/>
<name>E9I408_DAPPU</name>
<dbReference type="GO" id="GO:0005524">
    <property type="term" value="F:ATP binding"/>
    <property type="evidence" value="ECO:0007669"/>
    <property type="project" value="UniProtKB-UniRule"/>
</dbReference>
<keyword evidence="2" id="KW-0723">Serine/threonine-protein kinase</keyword>
<evidence type="ECO:0000313" key="11">
    <source>
        <dbReference type="EMBL" id="EFX61272.1"/>
    </source>
</evidence>
<dbReference type="InterPro" id="IPR050108">
    <property type="entry name" value="CDK"/>
</dbReference>
<dbReference type="PANTHER" id="PTHR24056:SF111">
    <property type="entry name" value="CYCLIN-DEPENDENT KINASE-LIKE 5"/>
    <property type="match status" value="1"/>
</dbReference>
<dbReference type="PROSITE" id="PS00107">
    <property type="entry name" value="PROTEIN_KINASE_ATP"/>
    <property type="match status" value="1"/>
</dbReference>
<dbReference type="PhylomeDB" id="E9I408"/>
<dbReference type="HOGENOM" id="CLU_000288_96_1_1"/>
<accession>E9I408</accession>
<protein>
    <recommendedName>
        <fullName evidence="1">cyclin-dependent kinase</fullName>
        <ecNumber evidence="1">2.7.11.22</ecNumber>
    </recommendedName>
</protein>
<evidence type="ECO:0000256" key="9">
    <source>
        <dbReference type="PROSITE-ProRule" id="PRU10141"/>
    </source>
</evidence>
<dbReference type="KEGG" id="dpx:DAPPUDRAFT_70014"/>
<dbReference type="InterPro" id="IPR000719">
    <property type="entry name" value="Prot_kinase_dom"/>
</dbReference>
<keyword evidence="4 9" id="KW-0547">Nucleotide-binding</keyword>
<evidence type="ECO:0000256" key="8">
    <source>
        <dbReference type="ARBA" id="ARBA00048367"/>
    </source>
</evidence>
<evidence type="ECO:0000259" key="10">
    <source>
        <dbReference type="PROSITE" id="PS50011"/>
    </source>
</evidence>
<dbReference type="PANTHER" id="PTHR24056">
    <property type="entry name" value="CELL DIVISION PROTEIN KINASE"/>
    <property type="match status" value="1"/>
</dbReference>
<dbReference type="PROSITE" id="PS50011">
    <property type="entry name" value="PROTEIN_KINASE_DOM"/>
    <property type="match status" value="1"/>
</dbReference>
<evidence type="ECO:0000256" key="3">
    <source>
        <dbReference type="ARBA" id="ARBA00022679"/>
    </source>
</evidence>
<evidence type="ECO:0000256" key="4">
    <source>
        <dbReference type="ARBA" id="ARBA00022741"/>
    </source>
</evidence>
<dbReference type="InParanoid" id="E9I408"/>
<feature type="non-terminal residue" evidence="11">
    <location>
        <position position="1"/>
    </location>
</feature>
<dbReference type="AlphaFoldDB" id="E9I408"/>
<dbReference type="InterPro" id="IPR017441">
    <property type="entry name" value="Protein_kinase_ATP_BS"/>
</dbReference>
<dbReference type="FunFam" id="3.30.200.20:FF:000049">
    <property type="entry name" value="cyclin-dependent kinase-like 1 isoform X1"/>
    <property type="match status" value="1"/>
</dbReference>
<dbReference type="EC" id="2.7.11.22" evidence="1"/>
<dbReference type="Proteomes" id="UP000000305">
    <property type="component" value="Unassembled WGS sequence"/>
</dbReference>
<dbReference type="InterPro" id="IPR011009">
    <property type="entry name" value="Kinase-like_dom_sf"/>
</dbReference>
<evidence type="ECO:0000313" key="12">
    <source>
        <dbReference type="Proteomes" id="UP000000305"/>
    </source>
</evidence>
<organism evidence="11 12">
    <name type="scientific">Daphnia pulex</name>
    <name type="common">Water flea</name>
    <dbReference type="NCBI Taxonomy" id="6669"/>
    <lineage>
        <taxon>Eukaryota</taxon>
        <taxon>Metazoa</taxon>
        <taxon>Ecdysozoa</taxon>
        <taxon>Arthropoda</taxon>
        <taxon>Crustacea</taxon>
        <taxon>Branchiopoda</taxon>
        <taxon>Diplostraca</taxon>
        <taxon>Cladocera</taxon>
        <taxon>Anomopoda</taxon>
        <taxon>Daphniidae</taxon>
        <taxon>Daphnia</taxon>
    </lineage>
</organism>